<dbReference type="InterPro" id="IPR016024">
    <property type="entry name" value="ARM-type_fold"/>
</dbReference>
<proteinExistence type="predicted"/>
<evidence type="ECO:0000313" key="2">
    <source>
        <dbReference type="Proteomes" id="UP000515908"/>
    </source>
</evidence>
<sequence>MGQRGKGDADQGANLLGLSSPDIVALAFRLKRPPVGSPRSTFTALSAQQEGILSELFARGDAASAASCATNWLNRGLLFEHPSKEALRGEKLEESEAWLFDGITYVRGALFLSQSTPNLYMDVLESSPLLLARCVRDEKVVSRLTNHAAVLAVVKRFLEEVTFCPAETPNRKGEKTSDIEVYWRAVSPLLRLIRTHLQSEKVQSRQRLLDLFMTALEHSTQSQQQTDKMKAALRNSTESICSSLLHNEATVRHIGLSVFAKLACCLRRASIHLPNALVACLFLCMGQSSTAPVEGNDDTLLGFVNSRPTDRWKAALVLIHEAEASKAVRVTPLHFRCLLSGMQSIPAVETWEVALRCLSVFKKVYRVDPDENSVGRLLQYHRRIGWEKSLQLAMPKLGRTSKVNKIVQAIATSTAGVEVKRKVLDTLLQSKNFPEMDPLTFLYAIYMCTSSNDYSLLRTFWGGFLHCHQGTSFALAVAVTVVGYLDVHNYSELDQFLKDAQNSKRRSADSINLLVSASVLSKLLQEDNEGALAALHAHVSTSEPSAEVKRSLTGVFDTALVLLSLTGMEHLHEPILLVYDVLEFSCLDQVVSGLKKGTRKRLYIPASHVKEKEVVAAKLFGRLTSTSLTGGTALEEGIAMAMGESCTRAGVGPEYFSAAFI</sequence>
<dbReference type="EMBL" id="LR877145">
    <property type="protein sequence ID" value="CAD2212668.1"/>
    <property type="molecule type" value="Genomic_DNA"/>
</dbReference>
<gene>
    <name evidence="1" type="ORF">ADEAN_000008000</name>
</gene>
<protein>
    <submittedName>
        <fullName evidence="1">Uncharacterized protein</fullName>
    </submittedName>
</protein>
<dbReference type="AlphaFoldDB" id="A0A7G2BYS7"/>
<dbReference type="SUPFAM" id="SSF48371">
    <property type="entry name" value="ARM repeat"/>
    <property type="match status" value="1"/>
</dbReference>
<dbReference type="Proteomes" id="UP000515908">
    <property type="component" value="Chromosome 01"/>
</dbReference>
<dbReference type="VEuPathDB" id="TriTrypDB:ADEAN_000008000"/>
<accession>A0A7G2BYS7</accession>
<organism evidence="1 2">
    <name type="scientific">Angomonas deanei</name>
    <dbReference type="NCBI Taxonomy" id="59799"/>
    <lineage>
        <taxon>Eukaryota</taxon>
        <taxon>Discoba</taxon>
        <taxon>Euglenozoa</taxon>
        <taxon>Kinetoplastea</taxon>
        <taxon>Metakinetoplastina</taxon>
        <taxon>Trypanosomatida</taxon>
        <taxon>Trypanosomatidae</taxon>
        <taxon>Strigomonadinae</taxon>
        <taxon>Angomonas</taxon>
    </lineage>
</organism>
<keyword evidence="2" id="KW-1185">Reference proteome</keyword>
<evidence type="ECO:0000313" key="1">
    <source>
        <dbReference type="EMBL" id="CAD2212668.1"/>
    </source>
</evidence>
<reference evidence="1 2" key="1">
    <citation type="submission" date="2020-08" db="EMBL/GenBank/DDBJ databases">
        <authorList>
            <person name="Newling K."/>
            <person name="Davey J."/>
            <person name="Forrester S."/>
        </authorList>
    </citation>
    <scope>NUCLEOTIDE SEQUENCE [LARGE SCALE GENOMIC DNA]</scope>
    <source>
        <strain evidence="2">Crithidia deanei Carvalho (ATCC PRA-265)</strain>
    </source>
</reference>
<name>A0A7G2BYS7_9TRYP</name>